<dbReference type="AlphaFoldDB" id="A0A6M1LLN3"/>
<evidence type="ECO:0000256" key="1">
    <source>
        <dbReference type="ARBA" id="ARBA00004651"/>
    </source>
</evidence>
<organism evidence="8 9">
    <name type="scientific">Falsiroseomonas algicola</name>
    <dbReference type="NCBI Taxonomy" id="2716930"/>
    <lineage>
        <taxon>Bacteria</taxon>
        <taxon>Pseudomonadati</taxon>
        <taxon>Pseudomonadota</taxon>
        <taxon>Alphaproteobacteria</taxon>
        <taxon>Acetobacterales</taxon>
        <taxon>Roseomonadaceae</taxon>
        <taxon>Falsiroseomonas</taxon>
    </lineage>
</organism>
<evidence type="ECO:0000259" key="7">
    <source>
        <dbReference type="Pfam" id="PF09335"/>
    </source>
</evidence>
<sequence>MIEWVTNTVAAGGWPGVLFLMFLENLFPPIPSEVIMPLAGFAAARGQMSFTLALIAGIVGTLLGNVFWYELSRAIGADRIRPLVGRYGRWFAVGEEDLRKAEDTLRKYGPFALSFGRLLPGIRTVISIPAGLIRIPRGLFYFYTAIGSTVWTTFLICAGYFMEDHYDQVEGWLEPFSYVVVAGIVGTYLWHIWSTRIRKQG</sequence>
<comment type="caution">
    <text evidence="8">The sequence shown here is derived from an EMBL/GenBank/DDBJ whole genome shotgun (WGS) entry which is preliminary data.</text>
</comment>
<dbReference type="RefSeq" id="WP_164694891.1">
    <property type="nucleotide sequence ID" value="NZ_JAAIKB010000004.1"/>
</dbReference>
<dbReference type="PANTHER" id="PTHR42709:SF6">
    <property type="entry name" value="UNDECAPRENYL PHOSPHATE TRANSPORTER A"/>
    <property type="match status" value="1"/>
</dbReference>
<keyword evidence="5 6" id="KW-0472">Membrane</keyword>
<dbReference type="InterPro" id="IPR051311">
    <property type="entry name" value="DedA_domain"/>
</dbReference>
<comment type="subcellular location">
    <subcellularLocation>
        <location evidence="1">Cell membrane</location>
        <topology evidence="1">Multi-pass membrane protein</topology>
    </subcellularLocation>
</comment>
<evidence type="ECO:0000256" key="2">
    <source>
        <dbReference type="ARBA" id="ARBA00022475"/>
    </source>
</evidence>
<evidence type="ECO:0000313" key="9">
    <source>
        <dbReference type="Proteomes" id="UP000475385"/>
    </source>
</evidence>
<protein>
    <submittedName>
        <fullName evidence="8">DedA family protein</fullName>
    </submittedName>
</protein>
<keyword evidence="4 6" id="KW-1133">Transmembrane helix</keyword>
<feature type="domain" description="VTT" evidence="7">
    <location>
        <begin position="30"/>
        <end position="160"/>
    </location>
</feature>
<evidence type="ECO:0000313" key="8">
    <source>
        <dbReference type="EMBL" id="NGM21012.1"/>
    </source>
</evidence>
<feature type="transmembrane region" description="Helical" evidence="6">
    <location>
        <begin position="140"/>
        <end position="161"/>
    </location>
</feature>
<evidence type="ECO:0000256" key="4">
    <source>
        <dbReference type="ARBA" id="ARBA00022989"/>
    </source>
</evidence>
<feature type="transmembrane region" description="Helical" evidence="6">
    <location>
        <begin position="176"/>
        <end position="193"/>
    </location>
</feature>
<feature type="transmembrane region" description="Helical" evidence="6">
    <location>
        <begin position="50"/>
        <end position="71"/>
    </location>
</feature>
<proteinExistence type="predicted"/>
<evidence type="ECO:0000256" key="5">
    <source>
        <dbReference type="ARBA" id="ARBA00023136"/>
    </source>
</evidence>
<feature type="transmembrane region" description="Helical" evidence="6">
    <location>
        <begin position="12"/>
        <end position="30"/>
    </location>
</feature>
<dbReference type="InterPro" id="IPR032816">
    <property type="entry name" value="VTT_dom"/>
</dbReference>
<name>A0A6M1LLN3_9PROT</name>
<accession>A0A6M1LLN3</accession>
<reference evidence="8 9" key="1">
    <citation type="submission" date="2020-02" db="EMBL/GenBank/DDBJ databases">
        <authorList>
            <person name="Kim H.M."/>
            <person name="Jeon C.O."/>
        </authorList>
    </citation>
    <scope>NUCLEOTIDE SEQUENCE [LARGE SCALE GENOMIC DNA]</scope>
    <source>
        <strain evidence="8 9">PeD5</strain>
    </source>
</reference>
<evidence type="ECO:0000256" key="6">
    <source>
        <dbReference type="SAM" id="Phobius"/>
    </source>
</evidence>
<dbReference type="GO" id="GO:0005886">
    <property type="term" value="C:plasma membrane"/>
    <property type="evidence" value="ECO:0007669"/>
    <property type="project" value="UniProtKB-SubCell"/>
</dbReference>
<dbReference type="EMBL" id="JAAIKB010000004">
    <property type="protein sequence ID" value="NGM21012.1"/>
    <property type="molecule type" value="Genomic_DNA"/>
</dbReference>
<dbReference type="PANTHER" id="PTHR42709">
    <property type="entry name" value="ALKALINE PHOSPHATASE LIKE PROTEIN"/>
    <property type="match status" value="1"/>
</dbReference>
<dbReference type="Proteomes" id="UP000475385">
    <property type="component" value="Unassembled WGS sequence"/>
</dbReference>
<dbReference type="Pfam" id="PF09335">
    <property type="entry name" value="VTT_dom"/>
    <property type="match status" value="1"/>
</dbReference>
<gene>
    <name evidence="8" type="ORF">G3576_13390</name>
</gene>
<evidence type="ECO:0000256" key="3">
    <source>
        <dbReference type="ARBA" id="ARBA00022692"/>
    </source>
</evidence>
<keyword evidence="2" id="KW-1003">Cell membrane</keyword>
<keyword evidence="3 6" id="KW-0812">Transmembrane</keyword>
<keyword evidence="9" id="KW-1185">Reference proteome</keyword>
<reference evidence="8 9" key="2">
    <citation type="submission" date="2020-03" db="EMBL/GenBank/DDBJ databases">
        <title>Roseomonas stagni sp. nov., isolated from pond water in Japan.</title>
        <authorList>
            <person name="Furuhata K."/>
            <person name="Miyamoto H."/>
            <person name="Goto K."/>
        </authorList>
    </citation>
    <scope>NUCLEOTIDE SEQUENCE [LARGE SCALE GENOMIC DNA]</scope>
    <source>
        <strain evidence="8 9">PeD5</strain>
    </source>
</reference>